<accession>A0AAP7IGF3</accession>
<dbReference type="EMBL" id="LNPX01000004">
    <property type="protein sequence ID" value="OEK58918.1"/>
    <property type="molecule type" value="Genomic_DNA"/>
</dbReference>
<dbReference type="PIRSF" id="PIRSF037112">
    <property type="entry name" value="Antirestriction_ArdC"/>
    <property type="match status" value="1"/>
</dbReference>
<name>A0AAP7IGF3_9STAP</name>
<organism evidence="3 4">
    <name type="scientific">Staphylococcus equorum</name>
    <dbReference type="NCBI Taxonomy" id="246432"/>
    <lineage>
        <taxon>Bacteria</taxon>
        <taxon>Bacillati</taxon>
        <taxon>Bacillota</taxon>
        <taxon>Bacilli</taxon>
        <taxon>Bacillales</taxon>
        <taxon>Staphylococcaceae</taxon>
        <taxon>Staphylococcus</taxon>
    </lineage>
</organism>
<feature type="domain" description="N-terminal" evidence="1">
    <location>
        <begin position="2"/>
        <end position="103"/>
    </location>
</feature>
<evidence type="ECO:0000313" key="3">
    <source>
        <dbReference type="EMBL" id="OEK58918.1"/>
    </source>
</evidence>
<dbReference type="Pfam" id="PF08401">
    <property type="entry name" value="ArdcN"/>
    <property type="match status" value="1"/>
</dbReference>
<feature type="domain" description="Polyvalent protein metallopeptidase" evidence="2">
    <location>
        <begin position="148"/>
        <end position="259"/>
    </location>
</feature>
<dbReference type="InterPro" id="IPR017113">
    <property type="entry name" value="Antirestriction_ArdC"/>
</dbReference>
<proteinExistence type="predicted"/>
<dbReference type="RefSeq" id="WP_069854318.1">
    <property type="nucleotide sequence ID" value="NZ_LNPX01000004.1"/>
</dbReference>
<evidence type="ECO:0000259" key="1">
    <source>
        <dbReference type="Pfam" id="PF08401"/>
    </source>
</evidence>
<evidence type="ECO:0008006" key="5">
    <source>
        <dbReference type="Google" id="ProtNLM"/>
    </source>
</evidence>
<protein>
    <recommendedName>
        <fullName evidence="5">Antirestriction protein</fullName>
    </recommendedName>
</protein>
<gene>
    <name evidence="3" type="ORF">ASS94_00925</name>
</gene>
<reference evidence="4" key="1">
    <citation type="submission" date="2015-11" db="EMBL/GenBank/DDBJ databases">
        <title>Genomic diversity of Staphylococcus saprophyticus strains from urinary tract infections, animal surfaces, and fermented foods.</title>
        <authorList>
            <person name="Wolfe B.E."/>
        </authorList>
    </citation>
    <scope>NUCLEOTIDE SEQUENCE [LARGE SCALE GENOMIC DNA]</scope>
    <source>
        <strain evidence="4">738_7</strain>
    </source>
</reference>
<dbReference type="Proteomes" id="UP000095464">
    <property type="component" value="Unassembled WGS sequence"/>
</dbReference>
<dbReference type="GO" id="GO:0003697">
    <property type="term" value="F:single-stranded DNA binding"/>
    <property type="evidence" value="ECO:0007669"/>
    <property type="project" value="InterPro"/>
</dbReference>
<evidence type="ECO:0000259" key="2">
    <source>
        <dbReference type="Pfam" id="PF18818"/>
    </source>
</evidence>
<dbReference type="AlphaFoldDB" id="A0AAP7IGF3"/>
<dbReference type="Pfam" id="PF18818">
    <property type="entry name" value="MPTase-PolyVal"/>
    <property type="match status" value="1"/>
</dbReference>
<dbReference type="InterPro" id="IPR013610">
    <property type="entry name" value="ArdC_N"/>
</dbReference>
<comment type="caution">
    <text evidence="3">The sequence shown here is derived from an EMBL/GenBank/DDBJ whole genome shotgun (WGS) entry which is preliminary data.</text>
</comment>
<dbReference type="InterPro" id="IPR041459">
    <property type="entry name" value="MPTase-PolyVal"/>
</dbReference>
<sequence>MKVNEVITNKIIEKLEAGTIPWNRPYTSGYAVNWQTGKSYRGINRLLLEGGEYATFKQIKKAGGKVIKGEKAETVIFWKIIKKHDEEKDEDITFPVMKTYSVFEINTQVEGLESKKEKYNNATLKTGDNIINHYFNKSDAPQQKLTQGIPCYVPMIDEVRLPELANFKSTEGYYSTAFHEMIHSTGHHTRLNRTGVQAENIKFGSESYSKEELVAELGASMINEQVGITDRTIDNSASYIQSWIRQLKEDKTLIVSASQQAQKAVDYIME</sequence>
<evidence type="ECO:0000313" key="4">
    <source>
        <dbReference type="Proteomes" id="UP000095464"/>
    </source>
</evidence>